<dbReference type="SUPFAM" id="SSF47188">
    <property type="entry name" value="Hemerythrin-like"/>
    <property type="match status" value="1"/>
</dbReference>
<evidence type="ECO:0000256" key="1">
    <source>
        <dbReference type="ARBA" id="ARBA00010587"/>
    </source>
</evidence>
<dbReference type="CDD" id="cd12107">
    <property type="entry name" value="Hemerythrin"/>
    <property type="match status" value="1"/>
</dbReference>
<evidence type="ECO:0000313" key="6">
    <source>
        <dbReference type="Proteomes" id="UP000034076"/>
    </source>
</evidence>
<dbReference type="GO" id="GO:0046872">
    <property type="term" value="F:metal ion binding"/>
    <property type="evidence" value="ECO:0007669"/>
    <property type="project" value="UniProtKB-KW"/>
</dbReference>
<keyword evidence="2" id="KW-0479">Metal-binding</keyword>
<evidence type="ECO:0000256" key="3">
    <source>
        <dbReference type="ARBA" id="ARBA00023004"/>
    </source>
</evidence>
<name>A0A0M2NEB4_9FIRM</name>
<protein>
    <submittedName>
        <fullName evidence="5">Hemerythrin</fullName>
    </submittedName>
</protein>
<evidence type="ECO:0000313" key="5">
    <source>
        <dbReference type="EMBL" id="KKI50508.1"/>
    </source>
</evidence>
<dbReference type="STRING" id="270498.CHK_1974"/>
<dbReference type="Gene3D" id="1.20.120.50">
    <property type="entry name" value="Hemerythrin-like"/>
    <property type="match status" value="1"/>
</dbReference>
<evidence type="ECO:0000256" key="2">
    <source>
        <dbReference type="ARBA" id="ARBA00022723"/>
    </source>
</evidence>
<dbReference type="RefSeq" id="WP_046443825.1">
    <property type="nucleotide sequence ID" value="NZ_CAUERS010000100.1"/>
</dbReference>
<comment type="similarity">
    <text evidence="1">Belongs to the hemerythrin family.</text>
</comment>
<keyword evidence="6" id="KW-1185">Reference proteome</keyword>
<evidence type="ECO:0000259" key="4">
    <source>
        <dbReference type="Pfam" id="PF01814"/>
    </source>
</evidence>
<dbReference type="Pfam" id="PF01814">
    <property type="entry name" value="Hemerythrin"/>
    <property type="match status" value="1"/>
</dbReference>
<accession>A0A0M2NEB4</accession>
<dbReference type="AlphaFoldDB" id="A0A0M2NEB4"/>
<feature type="domain" description="Hemerythrin-like" evidence="4">
    <location>
        <begin position="12"/>
        <end position="127"/>
    </location>
</feature>
<dbReference type="NCBIfam" id="TIGR02481">
    <property type="entry name" value="hemeryth_dom"/>
    <property type="match status" value="1"/>
</dbReference>
<organism evidence="5 6">
    <name type="scientific">Christensenella hongkongensis</name>
    <dbReference type="NCBI Taxonomy" id="270498"/>
    <lineage>
        <taxon>Bacteria</taxon>
        <taxon>Bacillati</taxon>
        <taxon>Bacillota</taxon>
        <taxon>Clostridia</taxon>
        <taxon>Christensenellales</taxon>
        <taxon>Christensenellaceae</taxon>
        <taxon>Christensenella</taxon>
    </lineage>
</organism>
<dbReference type="InterPro" id="IPR035938">
    <property type="entry name" value="Hemerythrin-like_sf"/>
</dbReference>
<dbReference type="OrthoDB" id="9797092at2"/>
<sequence>MAYVFTRDLETGNAKIDSQHKELFDAMNKLEAACSQGKGRVEVEKTLQFLSDYITKHFGDEETLQRQSGYPDFMKHKGYHETFKKVVADIAAEYKRDGSSIVLVGKVNAKVGMWLLNHIKREDVKLGQYLKSKNM</sequence>
<reference evidence="5 6" key="1">
    <citation type="submission" date="2015-04" db="EMBL/GenBank/DDBJ databases">
        <title>Draft genome sequence of bacteremic isolate Catabacter hongkongensis type strain HKU16T.</title>
        <authorList>
            <person name="Lau S.K."/>
            <person name="Teng J.L."/>
            <person name="Huang Y."/>
            <person name="Curreem S.O."/>
            <person name="Tsui S.K."/>
            <person name="Woo P.C."/>
        </authorList>
    </citation>
    <scope>NUCLEOTIDE SEQUENCE [LARGE SCALE GENOMIC DNA]</scope>
    <source>
        <strain evidence="5 6">HKU16</strain>
    </source>
</reference>
<dbReference type="PANTHER" id="PTHR37164">
    <property type="entry name" value="BACTERIOHEMERYTHRIN"/>
    <property type="match status" value="1"/>
</dbReference>
<dbReference type="NCBIfam" id="NF033749">
    <property type="entry name" value="bact_hemeryth"/>
    <property type="match status" value="1"/>
</dbReference>
<dbReference type="InterPro" id="IPR012827">
    <property type="entry name" value="Hemerythrin_metal-bd"/>
</dbReference>
<dbReference type="PANTHER" id="PTHR37164:SF1">
    <property type="entry name" value="BACTERIOHEMERYTHRIN"/>
    <property type="match status" value="1"/>
</dbReference>
<gene>
    <name evidence="5" type="ORF">CHK_1974</name>
</gene>
<proteinExistence type="inferred from homology"/>
<dbReference type="InterPro" id="IPR050669">
    <property type="entry name" value="Hemerythrin"/>
</dbReference>
<comment type="caution">
    <text evidence="5">The sequence shown here is derived from an EMBL/GenBank/DDBJ whole genome shotgun (WGS) entry which is preliminary data.</text>
</comment>
<dbReference type="EMBL" id="LAYJ01000105">
    <property type="protein sequence ID" value="KKI50508.1"/>
    <property type="molecule type" value="Genomic_DNA"/>
</dbReference>
<dbReference type="InterPro" id="IPR012312">
    <property type="entry name" value="Hemerythrin-like"/>
</dbReference>
<dbReference type="Proteomes" id="UP000034076">
    <property type="component" value="Unassembled WGS sequence"/>
</dbReference>
<keyword evidence="3" id="KW-0408">Iron</keyword>